<evidence type="ECO:0008006" key="4">
    <source>
        <dbReference type="Google" id="ProtNLM"/>
    </source>
</evidence>
<proteinExistence type="predicted"/>
<sequence length="292" mass="31229">MKHKWLLYLTAPLMAMIMGSALTVGLVSVHVTYVPSGPPFKQSNTVQSGVYNILIIVILMVVMTAIIYALIRYGKIKLFTAMKAALITIMVFSMVAFFTGVFGYLYDIPLLNNAYALYAFITVLSALIVYCALAREGLCSTVSITLYSAMAGTILSITFPPLTLLILPIALIIYDIVMVYKGLLGKLVSASGEEERREKRNVLKGLMVDIGDLGLGVGDLVIYSMIASLDVLVSSSLGPLVTVTAVLGSMACVSSGLIITIEVLLPKKGYAPALPIPVALGLIPFIIVILLG</sequence>
<accession>A0A830GXA3</accession>
<keyword evidence="1" id="KW-0812">Transmembrane</keyword>
<feature type="transmembrane region" description="Helical" evidence="1">
    <location>
        <begin position="165"/>
        <end position="184"/>
    </location>
</feature>
<feature type="transmembrane region" description="Helical" evidence="1">
    <location>
        <begin position="205"/>
        <end position="226"/>
    </location>
</feature>
<evidence type="ECO:0000313" key="3">
    <source>
        <dbReference type="Proteomes" id="UP000610960"/>
    </source>
</evidence>
<dbReference type="RefSeq" id="WP_188596746.1">
    <property type="nucleotide sequence ID" value="NZ_BMNL01000003.1"/>
</dbReference>
<feature type="transmembrane region" description="Helical" evidence="1">
    <location>
        <begin position="140"/>
        <end position="159"/>
    </location>
</feature>
<feature type="transmembrane region" description="Helical" evidence="1">
    <location>
        <begin position="49"/>
        <end position="71"/>
    </location>
</feature>
<feature type="transmembrane region" description="Helical" evidence="1">
    <location>
        <begin position="112"/>
        <end position="133"/>
    </location>
</feature>
<dbReference type="OrthoDB" id="29021at2157"/>
<feature type="transmembrane region" description="Helical" evidence="1">
    <location>
        <begin position="7"/>
        <end position="29"/>
    </location>
</feature>
<feature type="transmembrane region" description="Helical" evidence="1">
    <location>
        <begin position="238"/>
        <end position="261"/>
    </location>
</feature>
<keyword evidence="3" id="KW-1185">Reference proteome</keyword>
<dbReference type="Gene3D" id="1.10.472.100">
    <property type="entry name" value="Presenilin"/>
    <property type="match status" value="1"/>
</dbReference>
<organism evidence="2 3">
    <name type="scientific">Thermocladium modestius</name>
    <dbReference type="NCBI Taxonomy" id="62609"/>
    <lineage>
        <taxon>Archaea</taxon>
        <taxon>Thermoproteota</taxon>
        <taxon>Thermoprotei</taxon>
        <taxon>Thermoproteales</taxon>
        <taxon>Thermoproteaceae</taxon>
        <taxon>Thermocladium</taxon>
    </lineage>
</organism>
<evidence type="ECO:0000256" key="1">
    <source>
        <dbReference type="SAM" id="Phobius"/>
    </source>
</evidence>
<feature type="transmembrane region" description="Helical" evidence="1">
    <location>
        <begin position="83"/>
        <end position="106"/>
    </location>
</feature>
<feature type="transmembrane region" description="Helical" evidence="1">
    <location>
        <begin position="273"/>
        <end position="291"/>
    </location>
</feature>
<name>A0A830GXA3_9CREN</name>
<evidence type="ECO:0000313" key="2">
    <source>
        <dbReference type="EMBL" id="GGP21704.1"/>
    </source>
</evidence>
<gene>
    <name evidence="2" type="ORF">GCM10007981_14590</name>
</gene>
<keyword evidence="1" id="KW-1133">Transmembrane helix</keyword>
<comment type="caution">
    <text evidence="2">The sequence shown here is derived from an EMBL/GenBank/DDBJ whole genome shotgun (WGS) entry which is preliminary data.</text>
</comment>
<keyword evidence="1" id="KW-0472">Membrane</keyword>
<dbReference type="EMBL" id="BMNL01000003">
    <property type="protein sequence ID" value="GGP21704.1"/>
    <property type="molecule type" value="Genomic_DNA"/>
</dbReference>
<reference evidence="2" key="1">
    <citation type="journal article" date="2014" name="Int. J. Syst. Evol. Microbiol.">
        <title>Complete genome sequence of Corynebacterium casei LMG S-19264T (=DSM 44701T), isolated from a smear-ripened cheese.</title>
        <authorList>
            <consortium name="US DOE Joint Genome Institute (JGI-PGF)"/>
            <person name="Walter F."/>
            <person name="Albersmeier A."/>
            <person name="Kalinowski J."/>
            <person name="Ruckert C."/>
        </authorList>
    </citation>
    <scope>NUCLEOTIDE SEQUENCE</scope>
    <source>
        <strain evidence="2">JCM 10088</strain>
    </source>
</reference>
<dbReference type="AlphaFoldDB" id="A0A830GXA3"/>
<protein>
    <recommendedName>
        <fullName evidence="4">Presenilin</fullName>
    </recommendedName>
</protein>
<reference evidence="2" key="2">
    <citation type="submission" date="2020-09" db="EMBL/GenBank/DDBJ databases">
        <authorList>
            <person name="Sun Q."/>
            <person name="Ohkuma M."/>
        </authorList>
    </citation>
    <scope>NUCLEOTIDE SEQUENCE</scope>
    <source>
        <strain evidence="2">JCM 10088</strain>
    </source>
</reference>
<dbReference type="InterPro" id="IPR042524">
    <property type="entry name" value="Presenilin_C"/>
</dbReference>
<dbReference type="Proteomes" id="UP000610960">
    <property type="component" value="Unassembled WGS sequence"/>
</dbReference>